<name>A0A5B8VSW3_9BACT</name>
<evidence type="ECO:0000313" key="1">
    <source>
        <dbReference type="EMBL" id="QEC73695.1"/>
    </source>
</evidence>
<organism evidence="1 2">
    <name type="scientific">Arachidicoccus ginsenosidivorans</name>
    <dbReference type="NCBI Taxonomy" id="496057"/>
    <lineage>
        <taxon>Bacteria</taxon>
        <taxon>Pseudomonadati</taxon>
        <taxon>Bacteroidota</taxon>
        <taxon>Chitinophagia</taxon>
        <taxon>Chitinophagales</taxon>
        <taxon>Chitinophagaceae</taxon>
        <taxon>Arachidicoccus</taxon>
    </lineage>
</organism>
<dbReference type="Proteomes" id="UP000321291">
    <property type="component" value="Chromosome"/>
</dbReference>
<keyword evidence="2" id="KW-1185">Reference proteome</keyword>
<reference evidence="1 2" key="1">
    <citation type="journal article" date="2017" name="Int. J. Syst. Evol. Microbiol.">
        <title>Arachidicoccus ginsenosidivorans sp. nov., with ginsenoside-converting activity isolated from ginseng cultivating soil.</title>
        <authorList>
            <person name="Siddiqi M.Z."/>
            <person name="Aslam Z."/>
            <person name="Im W.T."/>
        </authorList>
    </citation>
    <scope>NUCLEOTIDE SEQUENCE [LARGE SCALE GENOMIC DNA]</scope>
    <source>
        <strain evidence="1 2">Gsoil 809</strain>
    </source>
</reference>
<evidence type="ECO:0000313" key="2">
    <source>
        <dbReference type="Proteomes" id="UP000321291"/>
    </source>
</evidence>
<dbReference type="RefSeq" id="WP_146786582.1">
    <property type="nucleotide sequence ID" value="NZ_CP042434.1"/>
</dbReference>
<gene>
    <name evidence="1" type="ORF">FSB73_20530</name>
</gene>
<accession>A0A5B8VSW3</accession>
<dbReference type="AlphaFoldDB" id="A0A5B8VSW3"/>
<dbReference type="Pfam" id="PF13707">
    <property type="entry name" value="RloB"/>
    <property type="match status" value="1"/>
</dbReference>
<dbReference type="KEGG" id="agi:FSB73_20530"/>
<protein>
    <submittedName>
        <fullName evidence="1">RloB domain-containing protein</fullName>
    </submittedName>
</protein>
<dbReference type="EMBL" id="CP042434">
    <property type="protein sequence ID" value="QEC73695.1"/>
    <property type="molecule type" value="Genomic_DNA"/>
</dbReference>
<proteinExistence type="predicted"/>
<dbReference type="OrthoDB" id="9796523at2"/>
<sequence length="238" mass="27970">MEPWEIREDETRDEDSRKVFIIFCEDGAIEPAYFETFKRKGVQVSPIGNAKQHHAQIDFATEFFRKNGLIEVDNEGNEFLKIDDGAQVWSIFDRDKSPDDGKDTAFNDSIRSAKAKGIKTGWSNDAFELWILLHFEDVDIENSEYYHRSKYYERLTEILKNRFPDETIFQNPKFDYYETMKTKKNFIRFTFQLMKGNLNKAIERAESLDTIHCTEPPKALHQHCPCTKVHLLIKELIG</sequence>
<dbReference type="InterPro" id="IPR025591">
    <property type="entry name" value="RloB"/>
</dbReference>